<dbReference type="EMBL" id="JACHMQ010000001">
    <property type="protein sequence ID" value="MBB6399361.1"/>
    <property type="molecule type" value="Genomic_DNA"/>
</dbReference>
<name>A0A7X0L251_9ACTN</name>
<comment type="caution">
    <text evidence="1">The sequence shown here is derived from an EMBL/GenBank/DDBJ whole genome shotgun (WGS) entry which is preliminary data.</text>
</comment>
<sequence length="81" mass="9439">MRGRLSSAVHRRLFLPFYRHVRPLLLARLARRKVLRDIDMTQVVRVVVADRDGVPLAWRLARRHPGVTVTTRMDKSLEARG</sequence>
<dbReference type="RefSeq" id="WP_185031191.1">
    <property type="nucleotide sequence ID" value="NZ_JACHMQ010000001.1"/>
</dbReference>
<dbReference type="AlphaFoldDB" id="A0A7X0L251"/>
<reference evidence="1 2" key="1">
    <citation type="submission" date="2020-08" db="EMBL/GenBank/DDBJ databases">
        <title>Sequencing the genomes of 1000 actinobacteria strains.</title>
        <authorList>
            <person name="Klenk H.-P."/>
        </authorList>
    </citation>
    <scope>NUCLEOTIDE SEQUENCE [LARGE SCALE GENOMIC DNA]</scope>
    <source>
        <strain evidence="1 2">DSM 43675</strain>
    </source>
</reference>
<evidence type="ECO:0000313" key="2">
    <source>
        <dbReference type="Proteomes" id="UP000546324"/>
    </source>
</evidence>
<proteinExistence type="predicted"/>
<protein>
    <submittedName>
        <fullName evidence="1">Uncharacterized protein</fullName>
    </submittedName>
</protein>
<evidence type="ECO:0000313" key="1">
    <source>
        <dbReference type="EMBL" id="MBB6399361.1"/>
    </source>
</evidence>
<gene>
    <name evidence="1" type="ORF">BKA00_006275</name>
</gene>
<accession>A0A7X0L251</accession>
<organism evidence="1 2">
    <name type="scientific">Actinomadura coerulea</name>
    <dbReference type="NCBI Taxonomy" id="46159"/>
    <lineage>
        <taxon>Bacteria</taxon>
        <taxon>Bacillati</taxon>
        <taxon>Actinomycetota</taxon>
        <taxon>Actinomycetes</taxon>
        <taxon>Streptosporangiales</taxon>
        <taxon>Thermomonosporaceae</taxon>
        <taxon>Actinomadura</taxon>
    </lineage>
</organism>
<keyword evidence="2" id="KW-1185">Reference proteome</keyword>
<dbReference type="Proteomes" id="UP000546324">
    <property type="component" value="Unassembled WGS sequence"/>
</dbReference>